<dbReference type="EMBL" id="JAKZEL010000012">
    <property type="protein sequence ID" value="KAI4538786.1"/>
    <property type="molecule type" value="Genomic_DNA"/>
</dbReference>
<proteinExistence type="predicted"/>
<evidence type="ECO:0000313" key="3">
    <source>
        <dbReference type="Proteomes" id="UP001214576"/>
    </source>
</evidence>
<gene>
    <name evidence="2" type="ORF">MG293_011053</name>
</gene>
<keyword evidence="3" id="KW-1185">Reference proteome</keyword>
<dbReference type="Proteomes" id="UP001214576">
    <property type="component" value="Unassembled WGS sequence"/>
</dbReference>
<feature type="region of interest" description="Disordered" evidence="1">
    <location>
        <begin position="99"/>
        <end position="123"/>
    </location>
</feature>
<protein>
    <submittedName>
        <fullName evidence="2">Uncharacterized protein</fullName>
    </submittedName>
</protein>
<comment type="caution">
    <text evidence="2">The sequence shown here is derived from an EMBL/GenBank/DDBJ whole genome shotgun (WGS) entry which is preliminary data.</text>
</comment>
<dbReference type="AlphaFoldDB" id="A0AAD4U5E5"/>
<evidence type="ECO:0000313" key="2">
    <source>
        <dbReference type="EMBL" id="KAI4538786.1"/>
    </source>
</evidence>
<sequence>MELEEPRGGKPHDHSVGSLILYVFTDVEKTLFPSKYMSHSAKYAEFCSSLISLDKNGNEMIRQKGVEKKAKKRENPAELEGPTYSRLQSRIIQPYKNMASEPMEARKSNHKNTALRRNPPSFQRQTVTVFKQIPAKILTDE</sequence>
<reference evidence="2" key="1">
    <citation type="submission" date="2022-03" db="EMBL/GenBank/DDBJ databases">
        <title>Genomic analyses of argali, domestic sheep and their hybrids provide insights into chromosomal evolution, heterosis and genetic basis of agronomic traits.</title>
        <authorList>
            <person name="Li M."/>
        </authorList>
    </citation>
    <scope>NUCLEOTIDE SEQUENCE</scope>
    <source>
        <strain evidence="2">CAU-MHL-2022a</strain>
        <tissue evidence="2">Skin</tissue>
    </source>
</reference>
<evidence type="ECO:0000256" key="1">
    <source>
        <dbReference type="SAM" id="MobiDB-lite"/>
    </source>
</evidence>
<organism evidence="2 3">
    <name type="scientific">Ovis ammon polii</name>
    <dbReference type="NCBI Taxonomy" id="230172"/>
    <lineage>
        <taxon>Eukaryota</taxon>
        <taxon>Metazoa</taxon>
        <taxon>Chordata</taxon>
        <taxon>Craniata</taxon>
        <taxon>Vertebrata</taxon>
        <taxon>Euteleostomi</taxon>
        <taxon>Mammalia</taxon>
        <taxon>Eutheria</taxon>
        <taxon>Laurasiatheria</taxon>
        <taxon>Artiodactyla</taxon>
        <taxon>Ruminantia</taxon>
        <taxon>Pecora</taxon>
        <taxon>Bovidae</taxon>
        <taxon>Caprinae</taxon>
        <taxon>Ovis</taxon>
    </lineage>
</organism>
<accession>A0AAD4U5E5</accession>
<name>A0AAD4U5E5_OVIAM</name>